<gene>
    <name evidence="2" type="ORF">SKL01_13400</name>
</gene>
<evidence type="ECO:0000256" key="1">
    <source>
        <dbReference type="SAM" id="Phobius"/>
    </source>
</evidence>
<dbReference type="Proteomes" id="UP000321040">
    <property type="component" value="Unassembled WGS sequence"/>
</dbReference>
<feature type="transmembrane region" description="Helical" evidence="1">
    <location>
        <begin position="57"/>
        <end position="79"/>
    </location>
</feature>
<keyword evidence="1" id="KW-1133">Transmembrane helix</keyword>
<feature type="transmembrane region" description="Helical" evidence="1">
    <location>
        <begin position="20"/>
        <end position="45"/>
    </location>
</feature>
<organism evidence="2 3">
    <name type="scientific">Staphylococcus kloosii</name>
    <dbReference type="NCBI Taxonomy" id="29384"/>
    <lineage>
        <taxon>Bacteria</taxon>
        <taxon>Bacillati</taxon>
        <taxon>Bacillota</taxon>
        <taxon>Bacilli</taxon>
        <taxon>Bacillales</taxon>
        <taxon>Staphylococcaceae</taxon>
        <taxon>Staphylococcus</taxon>
    </lineage>
</organism>
<accession>A0ABQ0XL49</accession>
<name>A0ABQ0XL49_9STAP</name>
<evidence type="ECO:0000313" key="2">
    <source>
        <dbReference type="EMBL" id="GEP82162.1"/>
    </source>
</evidence>
<reference evidence="2 3" key="1">
    <citation type="submission" date="2019-07" db="EMBL/GenBank/DDBJ databases">
        <title>Whole genome shotgun sequence of Staphylococcus kloosii NBRC 109624.</title>
        <authorList>
            <person name="Hosoyama A."/>
            <person name="Uohara A."/>
            <person name="Ohji S."/>
            <person name="Ichikawa N."/>
        </authorList>
    </citation>
    <scope>NUCLEOTIDE SEQUENCE [LARGE SCALE GENOMIC DNA]</scope>
    <source>
        <strain evidence="2 3">NBRC 109624</strain>
    </source>
</reference>
<dbReference type="EMBL" id="BKAQ01000010">
    <property type="protein sequence ID" value="GEP82162.1"/>
    <property type="molecule type" value="Genomic_DNA"/>
</dbReference>
<comment type="caution">
    <text evidence="2">The sequence shown here is derived from an EMBL/GenBank/DDBJ whole genome shotgun (WGS) entry which is preliminary data.</text>
</comment>
<proteinExistence type="predicted"/>
<keyword evidence="3" id="KW-1185">Reference proteome</keyword>
<sequence>MFIKIPTINIKVLSNIHITATYITLFFLPLGILLESIEAIIFKFLVDSKYKQINKIIVIIIILTIKLSTILKSISYYNIIFS</sequence>
<protein>
    <submittedName>
        <fullName evidence="2">Uncharacterized protein</fullName>
    </submittedName>
</protein>
<evidence type="ECO:0000313" key="3">
    <source>
        <dbReference type="Proteomes" id="UP000321040"/>
    </source>
</evidence>
<keyword evidence="1" id="KW-0812">Transmembrane</keyword>
<keyword evidence="1" id="KW-0472">Membrane</keyword>